<sequence>MAILTEETVRRLIKTTEIQETKVVEVEKGTIITPSARSFLSDHQIKLQEIPSCETNREDNQKNKAEVTGNQEVKIVQNPFLYKTLDGGQFVEKPVHMSVLKGNIIVPNDHPEIKLRGQLDTLHGEVLKVQLLASEAGFSDLIEELELIARCSQFMQESRLPSKLAYPSETEVVTFSIDYQMGALVIALNQLRLMIEQTSLMAYESLKEADGTIKEVELLEVLTKLARFCWKLMDNVNKGKYKKR</sequence>
<accession>A0AAW9JVZ9</accession>
<protein>
    <submittedName>
        <fullName evidence="1">Cobalamin adenosyltransferase</fullName>
    </submittedName>
</protein>
<name>A0AAW9JVZ9_CARML</name>
<dbReference type="EMBL" id="JAVBVO010000002">
    <property type="protein sequence ID" value="MDZ5757830.1"/>
    <property type="molecule type" value="Genomic_DNA"/>
</dbReference>
<proteinExistence type="predicted"/>
<organism evidence="1 2">
    <name type="scientific">Carnobacterium maltaromaticum</name>
    <name type="common">Carnobacterium piscicola</name>
    <dbReference type="NCBI Taxonomy" id="2751"/>
    <lineage>
        <taxon>Bacteria</taxon>
        <taxon>Bacillati</taxon>
        <taxon>Bacillota</taxon>
        <taxon>Bacilli</taxon>
        <taxon>Lactobacillales</taxon>
        <taxon>Carnobacteriaceae</taxon>
        <taxon>Carnobacterium</taxon>
    </lineage>
</organism>
<dbReference type="AlphaFoldDB" id="A0AAW9JVZ9"/>
<dbReference type="Proteomes" id="UP001290462">
    <property type="component" value="Unassembled WGS sequence"/>
</dbReference>
<dbReference type="RefSeq" id="WP_056999784.1">
    <property type="nucleotide sequence ID" value="NZ_BJOJ01000038.1"/>
</dbReference>
<evidence type="ECO:0000313" key="2">
    <source>
        <dbReference type="Proteomes" id="UP001290462"/>
    </source>
</evidence>
<reference evidence="1" key="1">
    <citation type="submission" date="2023-08" db="EMBL/GenBank/DDBJ databases">
        <title>Genomic characterization of piscicolin 126 produced by Carnobacterium maltaromaticum CM22 strain isolated from salmon (Salmo salar).</title>
        <authorList>
            <person name="Gonzalez-Gragera E."/>
            <person name="Garcia-Lopez J.D."/>
            <person name="Teso-Perez C."/>
            <person name="Gimenez-Hernandez I."/>
            <person name="Peralta-Sanchez J.M."/>
            <person name="Valdivia E."/>
            <person name="Montalban-Lopez M."/>
            <person name="Martin-Platero A.M."/>
            <person name="Banos A."/>
            <person name="Martinez-Bueno M."/>
        </authorList>
    </citation>
    <scope>NUCLEOTIDE SEQUENCE</scope>
    <source>
        <strain evidence="1">CM22</strain>
    </source>
</reference>
<dbReference type="GeneID" id="83607196"/>
<gene>
    <name evidence="1" type="ORF">RAK27_04085</name>
</gene>
<comment type="caution">
    <text evidence="1">The sequence shown here is derived from an EMBL/GenBank/DDBJ whole genome shotgun (WGS) entry which is preliminary data.</text>
</comment>
<evidence type="ECO:0000313" key="1">
    <source>
        <dbReference type="EMBL" id="MDZ5757830.1"/>
    </source>
</evidence>